<feature type="region of interest" description="Disordered" evidence="2">
    <location>
        <begin position="655"/>
        <end position="703"/>
    </location>
</feature>
<protein>
    <submittedName>
        <fullName evidence="3">Uncharacterized protein</fullName>
    </submittedName>
</protein>
<keyword evidence="4" id="KW-1185">Reference proteome</keyword>
<feature type="compositionally biased region" description="Polar residues" evidence="2">
    <location>
        <begin position="660"/>
        <end position="670"/>
    </location>
</feature>
<keyword evidence="1" id="KW-0175">Coiled coil</keyword>
<proteinExistence type="predicted"/>
<dbReference type="STRING" id="431595.K3WAR6"/>
<feature type="compositionally biased region" description="Basic and acidic residues" evidence="2">
    <location>
        <begin position="676"/>
        <end position="690"/>
    </location>
</feature>
<evidence type="ECO:0000256" key="2">
    <source>
        <dbReference type="SAM" id="MobiDB-lite"/>
    </source>
</evidence>
<reference evidence="4" key="1">
    <citation type="journal article" date="2010" name="Genome Biol.">
        <title>Genome sequence of the necrotrophic plant pathogen Pythium ultimum reveals original pathogenicity mechanisms and effector repertoire.</title>
        <authorList>
            <person name="Levesque C.A."/>
            <person name="Brouwer H."/>
            <person name="Cano L."/>
            <person name="Hamilton J.P."/>
            <person name="Holt C."/>
            <person name="Huitema E."/>
            <person name="Raffaele S."/>
            <person name="Robideau G.P."/>
            <person name="Thines M."/>
            <person name="Win J."/>
            <person name="Zerillo M.M."/>
            <person name="Beakes G.W."/>
            <person name="Boore J.L."/>
            <person name="Busam D."/>
            <person name="Dumas B."/>
            <person name="Ferriera S."/>
            <person name="Fuerstenberg S.I."/>
            <person name="Gachon C.M."/>
            <person name="Gaulin E."/>
            <person name="Govers F."/>
            <person name="Grenville-Briggs L."/>
            <person name="Horner N."/>
            <person name="Hostetler J."/>
            <person name="Jiang R.H."/>
            <person name="Johnson J."/>
            <person name="Krajaejun T."/>
            <person name="Lin H."/>
            <person name="Meijer H.J."/>
            <person name="Moore B."/>
            <person name="Morris P."/>
            <person name="Phuntmart V."/>
            <person name="Puiu D."/>
            <person name="Shetty J."/>
            <person name="Stajich J.E."/>
            <person name="Tripathy S."/>
            <person name="Wawra S."/>
            <person name="van West P."/>
            <person name="Whitty B.R."/>
            <person name="Coutinho P.M."/>
            <person name="Henrissat B."/>
            <person name="Martin F."/>
            <person name="Thomas P.D."/>
            <person name="Tyler B.M."/>
            <person name="De Vries R.P."/>
            <person name="Kamoun S."/>
            <person name="Yandell M."/>
            <person name="Tisserat N."/>
            <person name="Buell C.R."/>
        </authorList>
    </citation>
    <scope>NUCLEOTIDE SEQUENCE</scope>
    <source>
        <strain evidence="4">DAOM:BR144</strain>
    </source>
</reference>
<dbReference type="AlphaFoldDB" id="K3WAR6"/>
<evidence type="ECO:0000313" key="4">
    <source>
        <dbReference type="Proteomes" id="UP000019132"/>
    </source>
</evidence>
<dbReference type="HOGENOM" id="CLU_356217_0_0_1"/>
<accession>K3WAR6</accession>
<feature type="region of interest" description="Disordered" evidence="2">
    <location>
        <begin position="425"/>
        <end position="450"/>
    </location>
</feature>
<evidence type="ECO:0000313" key="3">
    <source>
        <dbReference type="EnsemblProtists" id="PYU1_T002057"/>
    </source>
</evidence>
<dbReference type="VEuPathDB" id="FungiDB:PYU1_G002055"/>
<reference evidence="3" key="3">
    <citation type="submission" date="2015-02" db="UniProtKB">
        <authorList>
            <consortium name="EnsemblProtists"/>
        </authorList>
    </citation>
    <scope>IDENTIFICATION</scope>
    <source>
        <strain evidence="3">DAOM BR144</strain>
    </source>
</reference>
<dbReference type="InParanoid" id="K3WAR6"/>
<evidence type="ECO:0000256" key="1">
    <source>
        <dbReference type="SAM" id="Coils"/>
    </source>
</evidence>
<organism evidence="3 4">
    <name type="scientific">Globisporangium ultimum (strain ATCC 200006 / CBS 805.95 / DAOM BR144)</name>
    <name type="common">Pythium ultimum</name>
    <dbReference type="NCBI Taxonomy" id="431595"/>
    <lineage>
        <taxon>Eukaryota</taxon>
        <taxon>Sar</taxon>
        <taxon>Stramenopiles</taxon>
        <taxon>Oomycota</taxon>
        <taxon>Peronosporomycetes</taxon>
        <taxon>Pythiales</taxon>
        <taxon>Pythiaceae</taxon>
        <taxon>Globisporangium</taxon>
    </lineage>
</organism>
<dbReference type="EMBL" id="GL376634">
    <property type="status" value="NOT_ANNOTATED_CDS"/>
    <property type="molecule type" value="Genomic_DNA"/>
</dbReference>
<feature type="coiled-coil region" evidence="1">
    <location>
        <begin position="213"/>
        <end position="327"/>
    </location>
</feature>
<dbReference type="EnsemblProtists" id="PYU1_T002057">
    <property type="protein sequence ID" value="PYU1_T002057"/>
    <property type="gene ID" value="PYU1_G002055"/>
</dbReference>
<dbReference type="eggNOG" id="ENOG502S03Z">
    <property type="taxonomic scope" value="Eukaryota"/>
</dbReference>
<reference evidence="4" key="2">
    <citation type="submission" date="2010-04" db="EMBL/GenBank/DDBJ databases">
        <authorList>
            <person name="Buell R."/>
            <person name="Hamilton J."/>
            <person name="Hostetler J."/>
        </authorList>
    </citation>
    <scope>NUCLEOTIDE SEQUENCE [LARGE SCALE GENOMIC DNA]</scope>
    <source>
        <strain evidence="4">DAOM:BR144</strain>
    </source>
</reference>
<dbReference type="Proteomes" id="UP000019132">
    <property type="component" value="Unassembled WGS sequence"/>
</dbReference>
<sequence>MASIPPEVQNEITRLKNEVHAKEETLNQLKLKTKAFVDNMRGELATEKKKVTDLEEQLKHSKEVAGNATQAQPLTELEALKKEVAMVTHRENELKAKAKSFADNMKAQLQAEKDKSQKLEQVVQEKTAALALAQTTIASSNASHDLLSLDDPLPSNKEELAALQIQLQAAKEQLGAMNEHLRAAEAMADQRAQDALKAQTELESLRCSSEQQLERLRTEINELKSKEESLVSSLCQQKSSQGSAEVAFAEEHSHLQEAIAKNQEMMHQLQQYKIENEHLQKQLQDKDFQLEQLESYRQKAEENEEKVKEMAGKLSSLQSQLQTKSEEAVKSCVKCDEMKIELTEISALYEKVNIGRSQSDIQLAEAQTALNSLQSVQQNYTTTKERLDEVSKQNMELNEKIFQKESEVNNLKSDVQKLTSEVSALQDQVNASRSDSSSRRQQSESLQAEKQSVEEALCEIQRKHSELQKKNQELLASIESTNKDNNEKRQKAKALVISLTNEKQTLSEARSELQKEVDRLRMELNQRNVENERRLKQLNDENNQKIAQSTSNLQSLSEEIATLKQTITIVQESEKNQQRAKELANAKREVEDSNKKRLAAKAETQKLAVELETVQKCLNHLSENANTNCAASIRKMTQLQERVSEALHVLEKRAAASANGKKSQSASSNQDDIEVEDLREPETASARDRPTSPTQGAKKAEESIAQVNQRLTLLVEVAEKLCDMAIEQNEVNLKDVVIDKVTQMFTQCFSEKLRGAYAKVDEVADSLLDSNQSNNNKKPGVKS</sequence>
<dbReference type="OMA" id="GNMADMK"/>
<feature type="coiled-coil region" evidence="1">
    <location>
        <begin position="12"/>
        <end position="129"/>
    </location>
</feature>
<dbReference type="Gene3D" id="1.10.287.1490">
    <property type="match status" value="1"/>
</dbReference>
<feature type="coiled-coil region" evidence="1">
    <location>
        <begin position="153"/>
        <end position="187"/>
    </location>
</feature>
<name>K3WAR6_GLOUD</name>